<evidence type="ECO:0000256" key="8">
    <source>
        <dbReference type="PIRSR" id="PIRSR601548-3"/>
    </source>
</evidence>
<feature type="disulfide bond" evidence="9 13">
    <location>
        <begin position="137"/>
        <end position="145"/>
    </location>
</feature>
<dbReference type="Gene3D" id="1.10.1370.30">
    <property type="match status" value="1"/>
</dbReference>
<dbReference type="Pfam" id="PF01401">
    <property type="entry name" value="Peptidase_M2"/>
    <property type="match status" value="1"/>
</dbReference>
<dbReference type="PROSITE" id="PS52011">
    <property type="entry name" value="PEPTIDASE_M2"/>
    <property type="match status" value="1"/>
</dbReference>
<dbReference type="Proteomes" id="UP000410492">
    <property type="component" value="Unassembled WGS sequence"/>
</dbReference>
<feature type="binding site" evidence="8">
    <location>
        <position position="373"/>
    </location>
    <ligand>
        <name>Zn(2+)</name>
        <dbReference type="ChEBI" id="CHEBI:29105"/>
        <label>1</label>
        <note>catalytic</note>
    </ligand>
</feature>
<feature type="binding site" evidence="8">
    <location>
        <position position="369"/>
    </location>
    <ligand>
        <name>Zn(2+)</name>
        <dbReference type="ChEBI" id="CHEBI:29105"/>
        <label>1</label>
        <note>catalytic</note>
    </ligand>
</feature>
<dbReference type="GO" id="GO:0046872">
    <property type="term" value="F:metal ion binding"/>
    <property type="evidence" value="ECO:0007669"/>
    <property type="project" value="UniProtKB-KW"/>
</dbReference>
<feature type="active site" description="Proton acceptor 2" evidence="11">
    <location>
        <position position="370"/>
    </location>
</feature>
<dbReference type="EC" id="3.4.-.-" evidence="14"/>
<evidence type="ECO:0000313" key="17">
    <source>
        <dbReference type="Proteomes" id="UP000410492"/>
    </source>
</evidence>
<keyword evidence="14" id="KW-0645">Protease</keyword>
<feature type="binding site" evidence="12">
    <location>
        <position position="397"/>
    </location>
    <ligand>
        <name>Zn(2+)</name>
        <dbReference type="ChEBI" id="CHEBI:29105"/>
        <label>2</label>
        <note>catalytic</note>
    </ligand>
</feature>
<evidence type="ECO:0000256" key="1">
    <source>
        <dbReference type="ARBA" id="ARBA00008139"/>
    </source>
</evidence>
<evidence type="ECO:0000256" key="2">
    <source>
        <dbReference type="ARBA" id="ARBA00022729"/>
    </source>
</evidence>
<dbReference type="GO" id="GO:0008237">
    <property type="term" value="F:metallopeptidase activity"/>
    <property type="evidence" value="ECO:0007669"/>
    <property type="project" value="UniProtKB-KW"/>
</dbReference>
<dbReference type="AlphaFoldDB" id="A0A653DB31"/>
<keyword evidence="4 6" id="KW-0325">Glycoprotein</keyword>
<organism evidence="16 17">
    <name type="scientific">Callosobruchus maculatus</name>
    <name type="common">Southern cowpea weevil</name>
    <name type="synonym">Pulse bruchid</name>
    <dbReference type="NCBI Taxonomy" id="64391"/>
    <lineage>
        <taxon>Eukaryota</taxon>
        <taxon>Metazoa</taxon>
        <taxon>Ecdysozoa</taxon>
        <taxon>Arthropoda</taxon>
        <taxon>Hexapoda</taxon>
        <taxon>Insecta</taxon>
        <taxon>Pterygota</taxon>
        <taxon>Neoptera</taxon>
        <taxon>Endopterygota</taxon>
        <taxon>Coleoptera</taxon>
        <taxon>Polyphaga</taxon>
        <taxon>Cucujiformia</taxon>
        <taxon>Chrysomeloidea</taxon>
        <taxon>Chrysomelidae</taxon>
        <taxon>Bruchinae</taxon>
        <taxon>Bruchini</taxon>
        <taxon>Callosobruchus</taxon>
    </lineage>
</organism>
<keyword evidence="14" id="KW-0121">Carboxypeptidase</keyword>
<feature type="binding site" evidence="12">
    <location>
        <position position="369"/>
    </location>
    <ligand>
        <name>Zn(2+)</name>
        <dbReference type="ChEBI" id="CHEBI:29105"/>
        <label>2</label>
        <note>catalytic</note>
    </ligand>
</feature>
<feature type="chain" id="PRO_5025035267" description="Angiotensin-converting enzyme" evidence="15">
    <location>
        <begin position="18"/>
        <end position="623"/>
    </location>
</feature>
<keyword evidence="14" id="KW-0378">Hydrolase</keyword>
<evidence type="ECO:0000256" key="10">
    <source>
        <dbReference type="PIRSR" id="PIRSR601548-5"/>
    </source>
</evidence>
<evidence type="ECO:0000256" key="15">
    <source>
        <dbReference type="SAM" id="SignalP"/>
    </source>
</evidence>
<name>A0A653DB31_CALMS</name>
<evidence type="ECO:0000256" key="13">
    <source>
        <dbReference type="PROSITE-ProRule" id="PRU01355"/>
    </source>
</evidence>
<keyword evidence="17" id="KW-1185">Reference proteome</keyword>
<feature type="glycosylation site" description="N-linked (GlcNAc...) asparagine" evidence="6">
    <location>
        <position position="57"/>
    </location>
</feature>
<evidence type="ECO:0000256" key="4">
    <source>
        <dbReference type="ARBA" id="ARBA00023180"/>
    </source>
</evidence>
<comment type="cofactor">
    <cofactor evidence="14">
        <name>Zn(2+)</name>
        <dbReference type="ChEBI" id="CHEBI:29105"/>
    </cofactor>
    <text evidence="14">Binds 1 zinc ion per subunit.</text>
</comment>
<evidence type="ECO:0000256" key="7">
    <source>
        <dbReference type="PIRSR" id="PIRSR601548-2"/>
    </source>
</evidence>
<keyword evidence="3 9" id="KW-1015">Disulfide bond</keyword>
<feature type="active site" description="Proton donor 1" evidence="5">
    <location>
        <position position="498"/>
    </location>
</feature>
<evidence type="ECO:0000256" key="5">
    <source>
        <dbReference type="PIRSR" id="PIRSR601548-1"/>
    </source>
</evidence>
<dbReference type="FunFam" id="1.10.1370.30:FF:000005">
    <property type="entry name" value="Angiotensin-converting enzyme"/>
    <property type="match status" value="1"/>
</dbReference>
<dbReference type="EMBL" id="CAACVG010011143">
    <property type="protein sequence ID" value="VEN57410.1"/>
    <property type="molecule type" value="Genomic_DNA"/>
</dbReference>
<keyword evidence="2 15" id="KW-0732">Signal</keyword>
<dbReference type="CDD" id="cd06461">
    <property type="entry name" value="M2_ACE"/>
    <property type="match status" value="1"/>
</dbReference>
<keyword evidence="14" id="KW-0482">Metalloprotease</keyword>
<feature type="disulfide bond" evidence="9 13">
    <location>
        <begin position="338"/>
        <end position="356"/>
    </location>
</feature>
<dbReference type="PRINTS" id="PR00791">
    <property type="entry name" value="PEPDIPTASEA"/>
</dbReference>
<feature type="binding site" evidence="8">
    <location>
        <position position="397"/>
    </location>
    <ligand>
        <name>Zn(2+)</name>
        <dbReference type="ChEBI" id="CHEBI:29105"/>
        <label>1</label>
        <note>catalytic</note>
    </ligand>
</feature>
<keyword evidence="8 14" id="KW-0479">Metal-binding</keyword>
<evidence type="ECO:0000256" key="12">
    <source>
        <dbReference type="PIRSR" id="PIRSR601548-8"/>
    </source>
</evidence>
<accession>A0A653DB31</accession>
<proteinExistence type="inferred from homology"/>
<evidence type="ECO:0000256" key="6">
    <source>
        <dbReference type="PIRSR" id="PIRSR601548-10"/>
    </source>
</evidence>
<dbReference type="PANTHER" id="PTHR10514:SF44">
    <property type="entry name" value="ANGIOTENSIN-CONVERTING ENZYME-RELATED"/>
    <property type="match status" value="1"/>
</dbReference>
<dbReference type="GO" id="GO:0005615">
    <property type="term" value="C:extracellular space"/>
    <property type="evidence" value="ECO:0007669"/>
    <property type="project" value="TreeGrafter"/>
</dbReference>
<dbReference type="OrthoDB" id="10029630at2759"/>
<evidence type="ECO:0000256" key="3">
    <source>
        <dbReference type="ARBA" id="ARBA00023157"/>
    </source>
</evidence>
<feature type="active site" description="Proton acceptor 1" evidence="5">
    <location>
        <position position="370"/>
    </location>
</feature>
<feature type="disulfide bond" evidence="9 13">
    <location>
        <begin position="523"/>
        <end position="541"/>
    </location>
</feature>
<reference evidence="16 17" key="1">
    <citation type="submission" date="2019-01" db="EMBL/GenBank/DDBJ databases">
        <authorList>
            <person name="Sayadi A."/>
        </authorList>
    </citation>
    <scope>NUCLEOTIDE SEQUENCE [LARGE SCALE GENOMIC DNA]</scope>
</reference>
<evidence type="ECO:0000256" key="11">
    <source>
        <dbReference type="PIRSR" id="PIRSR601548-6"/>
    </source>
</evidence>
<dbReference type="GO" id="GO:0005886">
    <property type="term" value="C:plasma membrane"/>
    <property type="evidence" value="ECO:0007669"/>
    <property type="project" value="TreeGrafter"/>
</dbReference>
<dbReference type="GO" id="GO:0008241">
    <property type="term" value="F:peptidyl-dipeptidase activity"/>
    <property type="evidence" value="ECO:0007669"/>
    <property type="project" value="InterPro"/>
</dbReference>
<evidence type="ECO:0000256" key="9">
    <source>
        <dbReference type="PIRSR" id="PIRSR601548-4"/>
    </source>
</evidence>
<dbReference type="InterPro" id="IPR001548">
    <property type="entry name" value="Peptidase_M2"/>
</dbReference>
<feature type="binding site" evidence="7">
    <location>
        <position position="507"/>
    </location>
    <ligand>
        <name>chloride</name>
        <dbReference type="ChEBI" id="CHEBI:17996"/>
        <label>1</label>
    </ligand>
</feature>
<feature type="active site" description="Proton donor 2" evidence="11">
    <location>
        <position position="498"/>
    </location>
</feature>
<feature type="signal peptide" evidence="15">
    <location>
        <begin position="1"/>
        <end position="17"/>
    </location>
</feature>
<dbReference type="GO" id="GO:0004180">
    <property type="term" value="F:carboxypeptidase activity"/>
    <property type="evidence" value="ECO:0007669"/>
    <property type="project" value="UniProtKB-KW"/>
</dbReference>
<dbReference type="SUPFAM" id="SSF55486">
    <property type="entry name" value="Metalloproteases ('zincins'), catalytic domain"/>
    <property type="match status" value="1"/>
</dbReference>
<comment type="similarity">
    <text evidence="1 13 14">Belongs to the peptidase M2 family.</text>
</comment>
<evidence type="ECO:0000256" key="14">
    <source>
        <dbReference type="RuleBase" id="RU361144"/>
    </source>
</evidence>
<feature type="glycosylation site" description="N-linked (GlcNAc...) asparagine; partial" evidence="6">
    <location>
        <position position="140"/>
    </location>
</feature>
<sequence length="623" mass="73197">MLSEVLFLLCCLSCVFSKDPDIEEEEIAAYNFMAILNRKTEEMLNKYQQTEWDYETNLTDENLQRKLEVGAEMAKFQKEAWQQVISFDWRRFSDYYLRRQFFLYSVLGDGALPPEKYKKLKKIIGDMENIFSTAKICAYNETQKCDLALNPDITNIMSTSRNEEELKHVWLAWRDAVGPKCRALFEEYVQLSNEAARLNNFTDTSEYWLNGYEDPHFKDKIQNIYEQLKPLYLQLHAYVRFKLRQKYGDVVSETGPIPAHLLGDIMAQNWREIADFTLPFPNVGDNDLTQELIDQNYTAIQIARTAEDFFKSLNLTEMPDSFWEKSIFTKSEDKPMVCMASSWDFSDGKDFRVKLCMHITLTDFTVTHHEMGHIEYYLHYKNLPVKFRGGANDGFHEAVGDLISLSVLSTKHLRQIGLINTDIDHRVDMNNLYKVGLHKIMFLPFSYLMELWRWDIFSGKTKPEDYNCKWWELREKYQGVESPVDRSEEDFDPASKYHIISSTPYLRYFIALILQFQFHRTLCEKAGQYDPISHYSHLHNCDIYQSREAGNALKRMLAMGASRPWPDALEALTGQREMDATAILEYFQPLHEWLKNENKKNGAYVGWESSKRVCTRTKKELET</sequence>
<dbReference type="PANTHER" id="PTHR10514">
    <property type="entry name" value="ANGIOTENSIN-CONVERTING ENZYME"/>
    <property type="match status" value="1"/>
</dbReference>
<feature type="binding site" evidence="12">
    <location>
        <position position="373"/>
    </location>
    <ligand>
        <name>Zn(2+)</name>
        <dbReference type="ChEBI" id="CHEBI:29105"/>
        <label>2</label>
        <note>catalytic</note>
    </ligand>
</feature>
<evidence type="ECO:0000313" key="16">
    <source>
        <dbReference type="EMBL" id="VEN57410.1"/>
    </source>
</evidence>
<dbReference type="GO" id="GO:0006508">
    <property type="term" value="P:proteolysis"/>
    <property type="evidence" value="ECO:0007669"/>
    <property type="project" value="UniProtKB-KW"/>
</dbReference>
<keyword evidence="8 14" id="KW-0862">Zinc</keyword>
<protein>
    <recommendedName>
        <fullName evidence="14">Angiotensin-converting enzyme</fullName>
        <ecNumber evidence="14">3.4.-.-</ecNumber>
    </recommendedName>
</protein>
<gene>
    <name evidence="16" type="ORF">CALMAC_LOCUS16042</name>
</gene>
<feature type="binding site" evidence="7">
    <location>
        <position position="212"/>
    </location>
    <ligand>
        <name>chloride</name>
        <dbReference type="ChEBI" id="CHEBI:17996"/>
        <label>1</label>
    </ligand>
</feature>
<feature type="glycosylation site" description="N-linked (GlcNAc...) asparagine" evidence="10">
    <location>
        <position position="140"/>
    </location>
</feature>